<sequence length="434" mass="52130">MKDTKLLEQLGDTKLKWPKGLRKYIYNETLYKTTNECTTYYVNTLEIWRKRLLMRTFAFCVPKGVDRPFDMGIQEVCRRLEGEKEVLLCQIENRSMGGRTVYFTETGKWITRKERSSYYAWYTGGKSNWWFFDYDMFDYKEWMNKLEMPFCGYDSPNYVYKIPFFQYVELYKKYPKIELLAKGGMWKLITGARYLNLKGKSFEQIFKISSCWKKHIKELEISDILLIRKNDIHTMNELNYFKKASSRNLKYIKKYFNSKTINYVNKFSDNFPFSEYNDYLRMAEEMGCQMERNRVLFPKDLHEAHDHMLNHYQEVKDKEVNEGIEKTAKKLMKYKFNSDGLFIVPAMNNKELINESRVLDHCVRTYASRVSKGETGILFIRKKEEPETPFVTLELKGKRVVQVRGYKNNVHNPLDQSVIDFVHKWEQEFRLEGF</sequence>
<accession>A0A6N4TPC2</accession>
<dbReference type="AlphaFoldDB" id="A0A6N4TPC2"/>
<evidence type="ECO:0000313" key="2">
    <source>
        <dbReference type="Proteomes" id="UP000464754"/>
    </source>
</evidence>
<dbReference type="Pfam" id="PF14284">
    <property type="entry name" value="PcfJ"/>
    <property type="match status" value="1"/>
</dbReference>
<reference evidence="2" key="1">
    <citation type="submission" date="2019-05" db="EMBL/GenBank/DDBJ databases">
        <title>Complete genome sequencing of Absiella argi strain JCM 30884.</title>
        <authorList>
            <person name="Sakamoto M."/>
            <person name="Murakami T."/>
            <person name="Mori H."/>
        </authorList>
    </citation>
    <scope>NUCLEOTIDE SEQUENCE [LARGE SCALE GENOMIC DNA]</scope>
    <source>
        <strain evidence="2">JCM 30884</strain>
    </source>
</reference>
<dbReference type="RefSeq" id="WP_163052521.1">
    <property type="nucleotide sequence ID" value="NZ_AP019695.1"/>
</dbReference>
<organism evidence="1 2">
    <name type="scientific">Amedibacterium intestinale</name>
    <dbReference type="NCBI Taxonomy" id="2583452"/>
    <lineage>
        <taxon>Bacteria</taxon>
        <taxon>Bacillati</taxon>
        <taxon>Bacillota</taxon>
        <taxon>Erysipelotrichia</taxon>
        <taxon>Erysipelotrichales</taxon>
        <taxon>Erysipelotrichaceae</taxon>
        <taxon>Amedibacterium</taxon>
    </lineage>
</organism>
<dbReference type="EMBL" id="AP019695">
    <property type="protein sequence ID" value="BBK23862.1"/>
    <property type="molecule type" value="Genomic_DNA"/>
</dbReference>
<keyword evidence="2" id="KW-1185">Reference proteome</keyword>
<dbReference type="Proteomes" id="UP000464754">
    <property type="component" value="Chromosome"/>
</dbReference>
<proteinExistence type="predicted"/>
<name>A0A6N4TPC2_9FIRM</name>
<evidence type="ECO:0008006" key="3">
    <source>
        <dbReference type="Google" id="ProtNLM"/>
    </source>
</evidence>
<gene>
    <name evidence="1" type="ORF">Aargi30884_27650</name>
</gene>
<dbReference type="KEGG" id="aarg:Aargi30884_27650"/>
<dbReference type="InterPro" id="IPR025586">
    <property type="entry name" value="PcfJ"/>
</dbReference>
<protein>
    <recommendedName>
        <fullName evidence="3">PcfJ-like protein</fullName>
    </recommendedName>
</protein>
<evidence type="ECO:0000313" key="1">
    <source>
        <dbReference type="EMBL" id="BBK23862.1"/>
    </source>
</evidence>